<evidence type="ECO:0000256" key="6">
    <source>
        <dbReference type="HAMAP-Rule" id="MF_01133"/>
    </source>
</evidence>
<evidence type="ECO:0000256" key="3">
    <source>
        <dbReference type="ARBA" id="ARBA00023002"/>
    </source>
</evidence>
<evidence type="ECO:0000256" key="1">
    <source>
        <dbReference type="ARBA" id="ARBA00022723"/>
    </source>
</evidence>
<dbReference type="KEGG" id="dka:DKAM_1140"/>
<sequence>MKLMSGKFEFETYHEYIDKNYTPDPSNDVIAVYRVKPAQGFTIEDAAGGVAAESSTGTWTSLYNWYDVGRVRRLSGKAYYFKDLDDGSWIVKIAYPVELFEEGNIPGLLASIAGNIFGMKRVEGLRLEDIYLPKKFLESFKGPSKGLNGVREIFGVKDRPIVGTVPKPKEGYSPEEVEKLALELLSGGLDYIKDDENLTSPSFCRFEARAKAIMKVIDKVEKETGERKVWFANITSDIREMEKRLRLVADYGNPYIMVDVVITGWSALTYIRDLAEEYGLAIHGHRAMHAAFTRNPYHGISMYVLAKLYRIIGIDQLHIGTAGAGKLEGGKLDVIRYAKILREIHFKPDPDDMYHLEQPMHHIKPAMPVSSGGLHPGNLPPVIEALGTNLVLQIGGGVIGHPDGPRAGALAVRQALEAIMNNIPLDEYAKTHRELARALEKWGFAKPI</sequence>
<feature type="active site" description="Proton acceptor" evidence="6">
    <location>
        <position position="167"/>
    </location>
</feature>
<dbReference type="InterPro" id="IPR017712">
    <property type="entry name" value="RuBisCO_III"/>
</dbReference>
<dbReference type="GO" id="GO:0016984">
    <property type="term" value="F:ribulose-bisphosphate carboxylase activity"/>
    <property type="evidence" value="ECO:0007669"/>
    <property type="project" value="UniProtKB-UniRule"/>
</dbReference>
<feature type="binding site" description="via carbamate group" evidence="6">
    <location>
        <position position="193"/>
    </location>
    <ligand>
        <name>Mg(2+)</name>
        <dbReference type="ChEBI" id="CHEBI:18420"/>
    </ligand>
</feature>
<feature type="binding site" evidence="6">
    <location>
        <position position="286"/>
    </location>
    <ligand>
        <name>substrate</name>
    </ligand>
</feature>
<dbReference type="InterPro" id="IPR000685">
    <property type="entry name" value="RuBisCO_lsu_C"/>
</dbReference>
<feature type="active site" description="Proton acceptor" evidence="6">
    <location>
        <position position="285"/>
    </location>
</feature>
<dbReference type="Gene3D" id="3.20.20.110">
    <property type="entry name" value="Ribulose bisphosphate carboxylase, large subunit, C-terminal domain"/>
    <property type="match status" value="1"/>
</dbReference>
<feature type="modified residue" description="N6-carboxylysine" evidence="6">
    <location>
        <position position="193"/>
    </location>
</feature>
<proteinExistence type="inferred from homology"/>
<protein>
    <recommendedName>
        <fullName evidence="6">Ribulose bisphosphate carboxylase</fullName>
        <shortName evidence="6">RuBisCO</shortName>
        <ecNumber evidence="6">4.1.1.39</ecNumber>
    </recommendedName>
</protein>
<feature type="site" description="Transition state stabilizer" evidence="6">
    <location>
        <position position="326"/>
    </location>
</feature>
<dbReference type="Gene3D" id="3.30.70.150">
    <property type="entry name" value="RuBisCO large subunit, N-terminal domain"/>
    <property type="match status" value="1"/>
</dbReference>
<dbReference type="SFLD" id="SFLDG00301">
    <property type="entry name" value="RuBisCO-like_proteins"/>
    <property type="match status" value="1"/>
</dbReference>
<name>B8D5T5_DESA1</name>
<feature type="binding site" evidence="6">
    <location>
        <position position="169"/>
    </location>
    <ligand>
        <name>substrate</name>
    </ligand>
</feature>
<feature type="binding site" evidence="6">
    <location>
        <position position="195"/>
    </location>
    <ligand>
        <name>Mg(2+)</name>
        <dbReference type="ChEBI" id="CHEBI:18420"/>
    </ligand>
</feature>
<evidence type="ECO:0000259" key="8">
    <source>
        <dbReference type="Pfam" id="PF02788"/>
    </source>
</evidence>
<keyword evidence="1 6" id="KW-0479">Metal-binding</keyword>
<dbReference type="PANTHER" id="PTHR42704">
    <property type="entry name" value="RIBULOSE BISPHOSPHATE CARBOXYLASE"/>
    <property type="match status" value="1"/>
</dbReference>
<comment type="function">
    <text evidence="6">Catalyzes the addition of molecular CO(2) and H(2)O to ribulose 1,5-bisphosphate (RuBP), generating two molecules of 3-phosphoglycerate (3-PGA). Functions in an archaeal AMP degradation pathway, together with AMP phosphorylase and R15P isomerase.</text>
</comment>
<dbReference type="EMBL" id="CP001140">
    <property type="protein sequence ID" value="ACL11466.1"/>
    <property type="molecule type" value="Genomic_DNA"/>
</dbReference>
<keyword evidence="5 6" id="KW-0120">Carbon dioxide fixation</keyword>
<dbReference type="GO" id="GO:0000287">
    <property type="term" value="F:magnesium ion binding"/>
    <property type="evidence" value="ECO:0007669"/>
    <property type="project" value="UniProtKB-UniRule"/>
</dbReference>
<dbReference type="NCBIfam" id="TIGR03326">
    <property type="entry name" value="rubisco_III"/>
    <property type="match status" value="1"/>
</dbReference>
<dbReference type="Proteomes" id="UP000006903">
    <property type="component" value="Chromosome"/>
</dbReference>
<comment type="catalytic activity">
    <reaction evidence="6">
        <text>D-ribulose 1,5-bisphosphate + O2 = 2-phosphoglycolate + (2R)-3-phosphoglycerate + 2 H(+)</text>
        <dbReference type="Rhea" id="RHEA:36631"/>
        <dbReference type="ChEBI" id="CHEBI:15378"/>
        <dbReference type="ChEBI" id="CHEBI:15379"/>
        <dbReference type="ChEBI" id="CHEBI:57870"/>
        <dbReference type="ChEBI" id="CHEBI:58033"/>
        <dbReference type="ChEBI" id="CHEBI:58272"/>
    </reaction>
</comment>
<evidence type="ECO:0000256" key="4">
    <source>
        <dbReference type="ARBA" id="ARBA00023239"/>
    </source>
</evidence>
<feature type="binding site" evidence="6">
    <location>
        <begin position="393"/>
        <end position="396"/>
    </location>
    <ligand>
        <name>substrate</name>
    </ligand>
</feature>
<feature type="domain" description="Ribulose bisphosphate carboxylase large subunit C-terminal" evidence="7">
    <location>
        <begin position="148"/>
        <end position="442"/>
    </location>
</feature>
<feature type="binding site" evidence="6">
    <location>
        <begin position="371"/>
        <end position="373"/>
    </location>
    <ligand>
        <name>substrate</name>
    </ligand>
</feature>
<evidence type="ECO:0000259" key="7">
    <source>
        <dbReference type="Pfam" id="PF00016"/>
    </source>
</evidence>
<dbReference type="SFLD" id="SFLDS00014">
    <property type="entry name" value="RuBisCO"/>
    <property type="match status" value="2"/>
</dbReference>
<dbReference type="SFLD" id="SFLDG01052">
    <property type="entry name" value="RuBisCO"/>
    <property type="match status" value="1"/>
</dbReference>
<keyword evidence="2 6" id="KW-0460">Magnesium</keyword>
<feature type="binding site" evidence="6">
    <location>
        <position position="196"/>
    </location>
    <ligand>
        <name>Mg(2+)</name>
        <dbReference type="ChEBI" id="CHEBI:18420"/>
    </ligand>
</feature>
<evidence type="ECO:0000256" key="5">
    <source>
        <dbReference type="ARBA" id="ARBA00023300"/>
    </source>
</evidence>
<comment type="subunit">
    <text evidence="6">Homodimer or homodecamer. In contrast to form I RuBisCO, the form III RuBisCO is composed solely of large subunits.</text>
</comment>
<accession>B8D5T5</accession>
<gene>
    <name evidence="6" type="primary">rbcL</name>
    <name evidence="9" type="ordered locus">DKAM_1140</name>
</gene>
<dbReference type="Pfam" id="PF02788">
    <property type="entry name" value="RuBisCO_large_N"/>
    <property type="match status" value="1"/>
</dbReference>
<keyword evidence="3 6" id="KW-0560">Oxidoreductase</keyword>
<evidence type="ECO:0000313" key="10">
    <source>
        <dbReference type="Proteomes" id="UP000006903"/>
    </source>
</evidence>
<dbReference type="CDD" id="cd08213">
    <property type="entry name" value="RuBisCO_large_III"/>
    <property type="match status" value="1"/>
</dbReference>
<dbReference type="InterPro" id="IPR033966">
    <property type="entry name" value="RuBisCO"/>
</dbReference>
<dbReference type="HOGENOM" id="CLU_031450_3_1_2"/>
<feature type="binding site" evidence="6">
    <location>
        <position position="318"/>
    </location>
    <ligand>
        <name>substrate</name>
    </ligand>
</feature>
<dbReference type="GO" id="GO:0015977">
    <property type="term" value="P:carbon fixation"/>
    <property type="evidence" value="ECO:0007669"/>
    <property type="project" value="UniProtKB-KW"/>
</dbReference>
<comment type="miscellaneous">
    <text evidence="6">Because the Archaea possessing a type III RuBisCO are all anaerobic, it is most likely that only the carboxylase activity of RuBisCO, and not the competitive oxygenase activity (by which RuBP reacts with O(2) to form one molecule of 3-phosphoglycerate and one molecule of 2-phosphoglycolate), is biologically relevant in these strains.</text>
</comment>
<comment type="similarity">
    <text evidence="6">Belongs to the RuBisCO large chain family. Type III subfamily.</text>
</comment>
<dbReference type="eggNOG" id="arCOG04443">
    <property type="taxonomic scope" value="Archaea"/>
</dbReference>
<dbReference type="SUPFAM" id="SSF51649">
    <property type="entry name" value="RuBisCo, C-terminal domain"/>
    <property type="match status" value="1"/>
</dbReference>
<dbReference type="AlphaFoldDB" id="B8D5T5"/>
<dbReference type="InterPro" id="IPR036422">
    <property type="entry name" value="RuBisCO_lsu_N_sf"/>
</dbReference>
<dbReference type="NCBIfam" id="NF003252">
    <property type="entry name" value="PRK04208.1"/>
    <property type="match status" value="1"/>
</dbReference>
<dbReference type="InterPro" id="IPR036376">
    <property type="entry name" value="RuBisCO_lsu_C_sf"/>
</dbReference>
<dbReference type="EC" id="4.1.1.39" evidence="6"/>
<dbReference type="SUPFAM" id="SSF54966">
    <property type="entry name" value="RuBisCO, large subunit, small (N-terminal) domain"/>
    <property type="match status" value="1"/>
</dbReference>
<dbReference type="GO" id="GO:0006196">
    <property type="term" value="P:AMP catabolic process"/>
    <property type="evidence" value="ECO:0007669"/>
    <property type="project" value="UniProtKB-UniRule"/>
</dbReference>
<feature type="domain" description="Ribulose bisphosphate carboxylase large subunit ferrodoxin-like N-terminal" evidence="8">
    <location>
        <begin position="15"/>
        <end position="136"/>
    </location>
</feature>
<dbReference type="InterPro" id="IPR017443">
    <property type="entry name" value="RuBisCO_lsu_fd_N"/>
</dbReference>
<evidence type="ECO:0000256" key="2">
    <source>
        <dbReference type="ARBA" id="ARBA00022842"/>
    </source>
</evidence>
<dbReference type="Pfam" id="PF00016">
    <property type="entry name" value="RuBisCO_large"/>
    <property type="match status" value="1"/>
</dbReference>
<dbReference type="GO" id="GO:0016491">
    <property type="term" value="F:oxidoreductase activity"/>
    <property type="evidence" value="ECO:0007669"/>
    <property type="project" value="UniProtKB-KW"/>
</dbReference>
<evidence type="ECO:0000313" key="9">
    <source>
        <dbReference type="EMBL" id="ACL11466.1"/>
    </source>
</evidence>
<comment type="catalytic activity">
    <reaction evidence="6">
        <text>2 (2R)-3-phosphoglycerate + 2 H(+) = D-ribulose 1,5-bisphosphate + CO2 + H2O</text>
        <dbReference type="Rhea" id="RHEA:23124"/>
        <dbReference type="ChEBI" id="CHEBI:15377"/>
        <dbReference type="ChEBI" id="CHEBI:15378"/>
        <dbReference type="ChEBI" id="CHEBI:16526"/>
        <dbReference type="ChEBI" id="CHEBI:57870"/>
        <dbReference type="ChEBI" id="CHEBI:58272"/>
        <dbReference type="EC" id="4.1.1.39"/>
    </reaction>
</comment>
<dbReference type="HAMAP" id="MF_01133">
    <property type="entry name" value="RuBisCO_L_type3"/>
    <property type="match status" value="1"/>
</dbReference>
<comment type="cofactor">
    <cofactor evidence="6">
        <name>Mg(2+)</name>
        <dbReference type="ChEBI" id="CHEBI:18420"/>
    </cofactor>
    <text evidence="6">Binds 1 Mg(2+) ion per subunit.</text>
</comment>
<reference evidence="9 10" key="1">
    <citation type="journal article" date="2009" name="J. Bacteriol.">
        <title>Complete genome sequence of the anaerobic, protein-degrading hyperthermophilic crenarchaeon Desulfurococcus kamchatkensis.</title>
        <authorList>
            <person name="Ravin N.V."/>
            <person name="Mardanov A.V."/>
            <person name="Beletsky A.V."/>
            <person name="Kublanov I.V."/>
            <person name="Kolganova T.V."/>
            <person name="Lebedinsky A.V."/>
            <person name="Chernyh N.A."/>
            <person name="Bonch-Osmolovskaya E.A."/>
            <person name="Skryabin K.G."/>
        </authorList>
    </citation>
    <scope>NUCLEOTIDE SEQUENCE [LARGE SCALE GENOMIC DNA]</scope>
    <source>
        <strain evidence="10">DSM 18924 / JCM 16383 / VKM B-2413 / 1221n</strain>
    </source>
</reference>
<dbReference type="STRING" id="490899.DKAM_1140"/>
<dbReference type="PANTHER" id="PTHR42704:SF17">
    <property type="entry name" value="RIBULOSE BISPHOSPHATE CARBOXYLASE LARGE CHAIN"/>
    <property type="match status" value="1"/>
</dbReference>
<organism evidence="9 10">
    <name type="scientific">Desulfurococcus amylolyticus (strain DSM 18924 / JCM 16383 / VKM B-2413 / 1221n)</name>
    <name type="common">Desulfurococcus kamchatkensis</name>
    <dbReference type="NCBI Taxonomy" id="490899"/>
    <lineage>
        <taxon>Archaea</taxon>
        <taxon>Thermoproteota</taxon>
        <taxon>Thermoprotei</taxon>
        <taxon>Desulfurococcales</taxon>
        <taxon>Desulfurococcaceae</taxon>
        <taxon>Desulfurococcus</taxon>
    </lineage>
</organism>
<keyword evidence="4 6" id="KW-0456">Lyase</keyword>